<dbReference type="AlphaFoldDB" id="A0AA40VDU4"/>
<keyword evidence="2" id="KW-1185">Reference proteome</keyword>
<protein>
    <submittedName>
        <fullName evidence="1">Uncharacterized protein</fullName>
    </submittedName>
</protein>
<reference evidence="1 2" key="1">
    <citation type="submission" date="2020-08" db="EMBL/GenBank/DDBJ databases">
        <title>Genomic Encyclopedia of Type Strains, Phase IV (KMG-IV): sequencing the most valuable type-strain genomes for metagenomic binning, comparative biology and taxonomic classification.</title>
        <authorList>
            <person name="Goeker M."/>
        </authorList>
    </citation>
    <scope>NUCLEOTIDE SEQUENCE [LARGE SCALE GENOMIC DNA]</scope>
    <source>
        <strain evidence="1 2">DSM 11490</strain>
    </source>
</reference>
<dbReference type="EMBL" id="JACJIB010000007">
    <property type="protein sequence ID" value="MBA8914972.1"/>
    <property type="molecule type" value="Genomic_DNA"/>
</dbReference>
<evidence type="ECO:0000313" key="1">
    <source>
        <dbReference type="EMBL" id="MBA8914972.1"/>
    </source>
</evidence>
<gene>
    <name evidence="1" type="ORF">HNR51_004068</name>
</gene>
<dbReference type="Proteomes" id="UP000543554">
    <property type="component" value="Unassembled WGS sequence"/>
</dbReference>
<proteinExistence type="predicted"/>
<accession>A0AA40VDU4</accession>
<name>A0AA40VDU4_9HYPH</name>
<evidence type="ECO:0000313" key="2">
    <source>
        <dbReference type="Proteomes" id="UP000543554"/>
    </source>
</evidence>
<organism evidence="1 2">
    <name type="scientific">Methylorubrum thiocyanatum</name>
    <dbReference type="NCBI Taxonomy" id="47958"/>
    <lineage>
        <taxon>Bacteria</taxon>
        <taxon>Pseudomonadati</taxon>
        <taxon>Pseudomonadota</taxon>
        <taxon>Alphaproteobacteria</taxon>
        <taxon>Hyphomicrobiales</taxon>
        <taxon>Methylobacteriaceae</taxon>
        <taxon>Methylorubrum</taxon>
    </lineage>
</organism>
<sequence length="143" mass="15369">MFKDSLSLGARFCPVEKADGDDRARYELAPGTVVAVAGARSSSPQRAYAVGEDSTVEEISAAAAEDRIDPAGAARRAWRRRCARVGLTETLYRFPVPAGHGYEAESVNDWAGEEYVAACVRATARCVWLRAVTYEEAVALGLA</sequence>
<comment type="caution">
    <text evidence="1">The sequence shown here is derived from an EMBL/GenBank/DDBJ whole genome shotgun (WGS) entry which is preliminary data.</text>
</comment>
<dbReference type="RefSeq" id="WP_162940496.1">
    <property type="nucleotide sequence ID" value="NZ_BPRF01000004.1"/>
</dbReference>